<gene>
    <name evidence="1" type="ORF">LCGC14_0130290</name>
</gene>
<dbReference type="EMBL" id="LAZR01000042">
    <property type="protein sequence ID" value="KKO00263.1"/>
    <property type="molecule type" value="Genomic_DNA"/>
</dbReference>
<name>A0A0F9VKB6_9ZZZZ</name>
<organism evidence="1">
    <name type="scientific">marine sediment metagenome</name>
    <dbReference type="NCBI Taxonomy" id="412755"/>
    <lineage>
        <taxon>unclassified sequences</taxon>
        <taxon>metagenomes</taxon>
        <taxon>ecological metagenomes</taxon>
    </lineage>
</organism>
<reference evidence="1" key="1">
    <citation type="journal article" date="2015" name="Nature">
        <title>Complex archaea that bridge the gap between prokaryotes and eukaryotes.</title>
        <authorList>
            <person name="Spang A."/>
            <person name="Saw J.H."/>
            <person name="Jorgensen S.L."/>
            <person name="Zaremba-Niedzwiedzka K."/>
            <person name="Martijn J."/>
            <person name="Lind A.E."/>
            <person name="van Eijk R."/>
            <person name="Schleper C."/>
            <person name="Guy L."/>
            <person name="Ettema T.J."/>
        </authorList>
    </citation>
    <scope>NUCLEOTIDE SEQUENCE</scope>
</reference>
<dbReference type="AlphaFoldDB" id="A0A0F9VKB6"/>
<accession>A0A0F9VKB6</accession>
<proteinExistence type="predicted"/>
<comment type="caution">
    <text evidence="1">The sequence shown here is derived from an EMBL/GenBank/DDBJ whole genome shotgun (WGS) entry which is preliminary data.</text>
</comment>
<evidence type="ECO:0000313" key="1">
    <source>
        <dbReference type="EMBL" id="KKO00263.1"/>
    </source>
</evidence>
<protein>
    <submittedName>
        <fullName evidence="1">Uncharacterized protein</fullName>
    </submittedName>
</protein>
<sequence>MGIIKTTHPLSIHQSTSIINHKANHRFKTNIMRKFKTSLPITSAKFNLWTAIKDKQKKVCRPELQFGF</sequence>